<dbReference type="RefSeq" id="WP_066134085.1">
    <property type="nucleotide sequence ID" value="NZ_FKIF01000010.1"/>
</dbReference>
<evidence type="ECO:0000256" key="1">
    <source>
        <dbReference type="SAM" id="SignalP"/>
    </source>
</evidence>
<evidence type="ECO:0000313" key="3">
    <source>
        <dbReference type="Proteomes" id="UP000076848"/>
    </source>
</evidence>
<proteinExistence type="predicted"/>
<feature type="signal peptide" evidence="1">
    <location>
        <begin position="1"/>
        <end position="21"/>
    </location>
</feature>
<evidence type="ECO:0000313" key="2">
    <source>
        <dbReference type="EMBL" id="SAI74607.1"/>
    </source>
</evidence>
<feature type="chain" id="PRO_5007616601" evidence="1">
    <location>
        <begin position="22"/>
        <end position="150"/>
    </location>
</feature>
<accession>A0A157SVY2</accession>
<dbReference type="NCBIfam" id="NF046053">
    <property type="entry name" value="lipo_BPTD_2524"/>
    <property type="match status" value="1"/>
</dbReference>
<dbReference type="Proteomes" id="UP000076848">
    <property type="component" value="Unassembled WGS sequence"/>
</dbReference>
<sequence length="150" mass="15578">MAGKWIAASMAALTLAGCSVGMGPGGGALSGSFDANVSLRQAVQSARQQAEMCLVGDGGYAVASNLDEAGRRGDVRVTAKLTSGDVASVALTAIDGGRTRATVNMWGRGIWDETAMRAMHDAILFGTPSCTSYMPRDKGSDPNAWFMQKK</sequence>
<dbReference type="EMBL" id="FKIF01000010">
    <property type="protein sequence ID" value="SAI74607.1"/>
    <property type="molecule type" value="Genomic_DNA"/>
</dbReference>
<protein>
    <submittedName>
        <fullName evidence="2">Lipoprotein</fullName>
    </submittedName>
</protein>
<keyword evidence="3" id="KW-1185">Reference proteome</keyword>
<reference evidence="2" key="1">
    <citation type="submission" date="2016-04" db="EMBL/GenBank/DDBJ databases">
        <authorList>
            <consortium name="Pathogen Informatics"/>
        </authorList>
    </citation>
    <scope>NUCLEOTIDE SEQUENCE [LARGE SCALE GENOMIC DNA]</scope>
    <source>
        <strain evidence="2">H050680373</strain>
    </source>
</reference>
<organism evidence="2 3">
    <name type="scientific">Bordetella ansorpii</name>
    <dbReference type="NCBI Taxonomy" id="288768"/>
    <lineage>
        <taxon>Bacteria</taxon>
        <taxon>Pseudomonadati</taxon>
        <taxon>Pseudomonadota</taxon>
        <taxon>Betaproteobacteria</taxon>
        <taxon>Burkholderiales</taxon>
        <taxon>Alcaligenaceae</taxon>
        <taxon>Bordetella</taxon>
    </lineage>
</organism>
<name>A0A157SVY2_9BORD</name>
<keyword evidence="1" id="KW-0732">Signal</keyword>
<keyword evidence="2" id="KW-0449">Lipoprotein</keyword>
<dbReference type="PROSITE" id="PS51257">
    <property type="entry name" value="PROKAR_LIPOPROTEIN"/>
    <property type="match status" value="1"/>
</dbReference>
<dbReference type="AlphaFoldDB" id="A0A157SVY2"/>
<dbReference type="OrthoDB" id="8685129at2"/>
<gene>
    <name evidence="2" type="ORF">SAMEA3906486_05324</name>
</gene>